<keyword evidence="1" id="KW-0812">Transmembrane</keyword>
<gene>
    <name evidence="2" type="ORF">METZ01_LOCUS288242</name>
</gene>
<sequence>MAVLGAGQEDRERLPSGNRGVHAVSVTAWLGPWVSLALLTFWASSPRNSWLLAIAAIGVIAPAIATASYRRLTWGFGSVLLVVGILLGFIGHQQVESVLTDFEAYWANRDAVVGNLLEQELDRRIELGLTATS</sequence>
<feature type="transmembrane region" description="Helical" evidence="1">
    <location>
        <begin position="72"/>
        <end position="91"/>
    </location>
</feature>
<keyword evidence="1" id="KW-1133">Transmembrane helix</keyword>
<accession>A0A382LF40</accession>
<feature type="non-terminal residue" evidence="2">
    <location>
        <position position="133"/>
    </location>
</feature>
<feature type="transmembrane region" description="Helical" evidence="1">
    <location>
        <begin position="21"/>
        <end position="43"/>
    </location>
</feature>
<name>A0A382LF40_9ZZZZ</name>
<evidence type="ECO:0000256" key="1">
    <source>
        <dbReference type="SAM" id="Phobius"/>
    </source>
</evidence>
<protein>
    <submittedName>
        <fullName evidence="2">Uncharacterized protein</fullName>
    </submittedName>
</protein>
<reference evidence="2" key="1">
    <citation type="submission" date="2018-05" db="EMBL/GenBank/DDBJ databases">
        <authorList>
            <person name="Lanie J.A."/>
            <person name="Ng W.-L."/>
            <person name="Kazmierczak K.M."/>
            <person name="Andrzejewski T.M."/>
            <person name="Davidsen T.M."/>
            <person name="Wayne K.J."/>
            <person name="Tettelin H."/>
            <person name="Glass J.I."/>
            <person name="Rusch D."/>
            <person name="Podicherti R."/>
            <person name="Tsui H.-C.T."/>
            <person name="Winkler M.E."/>
        </authorList>
    </citation>
    <scope>NUCLEOTIDE SEQUENCE</scope>
</reference>
<keyword evidence="1" id="KW-0472">Membrane</keyword>
<evidence type="ECO:0000313" key="2">
    <source>
        <dbReference type="EMBL" id="SVC35388.1"/>
    </source>
</evidence>
<organism evidence="2">
    <name type="scientific">marine metagenome</name>
    <dbReference type="NCBI Taxonomy" id="408172"/>
    <lineage>
        <taxon>unclassified sequences</taxon>
        <taxon>metagenomes</taxon>
        <taxon>ecological metagenomes</taxon>
    </lineage>
</organism>
<dbReference type="EMBL" id="UINC01086698">
    <property type="protein sequence ID" value="SVC35388.1"/>
    <property type="molecule type" value="Genomic_DNA"/>
</dbReference>
<feature type="transmembrane region" description="Helical" evidence="1">
    <location>
        <begin position="49"/>
        <end position="65"/>
    </location>
</feature>
<dbReference type="AlphaFoldDB" id="A0A382LF40"/>
<proteinExistence type="predicted"/>